<dbReference type="HOGENOM" id="CLU_040908_4_0_1"/>
<dbReference type="AlphaFoldDB" id="C4JFX5"/>
<dbReference type="Pfam" id="PF11790">
    <property type="entry name" value="Glyco_hydro_cc"/>
    <property type="match status" value="1"/>
</dbReference>
<dbReference type="InterPro" id="IPR053183">
    <property type="entry name" value="ASL1"/>
</dbReference>
<evidence type="ECO:0000259" key="2">
    <source>
        <dbReference type="Pfam" id="PF11790"/>
    </source>
</evidence>
<name>C4JFX5_UNCRE</name>
<dbReference type="STRING" id="336963.C4JFX5"/>
<dbReference type="Gene3D" id="3.20.20.80">
    <property type="entry name" value="Glycosidases"/>
    <property type="match status" value="1"/>
</dbReference>
<dbReference type="SUPFAM" id="SSF51445">
    <property type="entry name" value="(Trans)glycosidases"/>
    <property type="match status" value="1"/>
</dbReference>
<evidence type="ECO:0000313" key="4">
    <source>
        <dbReference type="Proteomes" id="UP000002058"/>
    </source>
</evidence>
<feature type="chain" id="PRO_5002939192" description="Asl1-like glycosyl hydrolase catalytic domain-containing protein" evidence="1">
    <location>
        <begin position="20"/>
        <end position="259"/>
    </location>
</feature>
<sequence length="259" mass="27617">MVSFNVPFLVSLLAGSIVAAPVSVPQASAPLPESGKRGLAYNDPSALQPFKGTPANSWNYNWGSSSDGSSGAEYVPMLWGPKFFNSWNPSSVLGSGNKCILGFNEPDHGEQASMSPQSAAEAFKQYLTPLAGKLQLGSPGVTNGGGAMGLNWMQSFLDSCTDCKIDFLAIHWYSPAGEVEGFKNHISQAIELGRSHGIDKVWITEFQGLGDDQAQAEFIKQVVPWLDANPGVARYSYFKAENLVSGGQLNTVGKAYAES</sequence>
<feature type="signal peptide" evidence="1">
    <location>
        <begin position="1"/>
        <end position="19"/>
    </location>
</feature>
<gene>
    <name evidence="3" type="ORF">UREG_01055</name>
</gene>
<dbReference type="GeneID" id="8438259"/>
<dbReference type="EMBL" id="CH476615">
    <property type="protein sequence ID" value="EEP76206.1"/>
    <property type="molecule type" value="Genomic_DNA"/>
</dbReference>
<dbReference type="OMA" id="SYFMVAQ"/>
<keyword evidence="1" id="KW-0732">Signal</keyword>
<dbReference type="GO" id="GO:0071966">
    <property type="term" value="P:fungal-type cell wall polysaccharide metabolic process"/>
    <property type="evidence" value="ECO:0007669"/>
    <property type="project" value="TreeGrafter"/>
</dbReference>
<dbReference type="InParanoid" id="C4JFX5"/>
<dbReference type="InterPro" id="IPR024655">
    <property type="entry name" value="Asl1_glyco_hydro_catalytic"/>
</dbReference>
<protein>
    <recommendedName>
        <fullName evidence="2">Asl1-like glycosyl hydrolase catalytic domain-containing protein</fullName>
    </recommendedName>
</protein>
<dbReference type="OrthoDB" id="43654at2759"/>
<dbReference type="KEGG" id="ure:UREG_01055"/>
<feature type="domain" description="Asl1-like glycosyl hydrolase catalytic" evidence="2">
    <location>
        <begin position="38"/>
        <end position="256"/>
    </location>
</feature>
<proteinExistence type="predicted"/>
<dbReference type="PANTHER" id="PTHR34154:SF10">
    <property type="entry name" value="ASL1-LIKE GLYCOSYL HYDROLASE CATALYTIC DOMAIN-CONTAINING PROTEIN"/>
    <property type="match status" value="1"/>
</dbReference>
<dbReference type="eggNOG" id="ENOG502RXK9">
    <property type="taxonomic scope" value="Eukaryota"/>
</dbReference>
<organism evidence="3 4">
    <name type="scientific">Uncinocarpus reesii (strain UAMH 1704)</name>
    <dbReference type="NCBI Taxonomy" id="336963"/>
    <lineage>
        <taxon>Eukaryota</taxon>
        <taxon>Fungi</taxon>
        <taxon>Dikarya</taxon>
        <taxon>Ascomycota</taxon>
        <taxon>Pezizomycotina</taxon>
        <taxon>Eurotiomycetes</taxon>
        <taxon>Eurotiomycetidae</taxon>
        <taxon>Onygenales</taxon>
        <taxon>Onygenaceae</taxon>
        <taxon>Uncinocarpus</taxon>
    </lineage>
</organism>
<accession>C4JFX5</accession>
<reference evidence="4" key="1">
    <citation type="journal article" date="2009" name="Genome Res.">
        <title>Comparative genomic analyses of the human fungal pathogens Coccidioides and their relatives.</title>
        <authorList>
            <person name="Sharpton T.J."/>
            <person name="Stajich J.E."/>
            <person name="Rounsley S.D."/>
            <person name="Gardner M.J."/>
            <person name="Wortman J.R."/>
            <person name="Jordar V.S."/>
            <person name="Maiti R."/>
            <person name="Kodira C.D."/>
            <person name="Neafsey D.E."/>
            <person name="Zeng Q."/>
            <person name="Hung C.-Y."/>
            <person name="McMahan C."/>
            <person name="Muszewska A."/>
            <person name="Grynberg M."/>
            <person name="Mandel M.A."/>
            <person name="Kellner E.M."/>
            <person name="Barker B.M."/>
            <person name="Galgiani J.N."/>
            <person name="Orbach M.J."/>
            <person name="Kirkland T.N."/>
            <person name="Cole G.T."/>
            <person name="Henn M.R."/>
            <person name="Birren B.W."/>
            <person name="Taylor J.W."/>
        </authorList>
    </citation>
    <scope>NUCLEOTIDE SEQUENCE [LARGE SCALE GENOMIC DNA]</scope>
    <source>
        <strain evidence="4">UAMH 1704</strain>
    </source>
</reference>
<dbReference type="RefSeq" id="XP_002541539.1">
    <property type="nucleotide sequence ID" value="XM_002541493.1"/>
</dbReference>
<evidence type="ECO:0000256" key="1">
    <source>
        <dbReference type="SAM" id="SignalP"/>
    </source>
</evidence>
<dbReference type="InterPro" id="IPR017853">
    <property type="entry name" value="GH"/>
</dbReference>
<dbReference type="VEuPathDB" id="FungiDB:UREG_01055"/>
<keyword evidence="4" id="KW-1185">Reference proteome</keyword>
<dbReference type="PANTHER" id="PTHR34154">
    <property type="entry name" value="ALKALI-SENSITIVE LINKAGE PROTEIN 1"/>
    <property type="match status" value="1"/>
</dbReference>
<dbReference type="GO" id="GO:0009277">
    <property type="term" value="C:fungal-type cell wall"/>
    <property type="evidence" value="ECO:0007669"/>
    <property type="project" value="TreeGrafter"/>
</dbReference>
<evidence type="ECO:0000313" key="3">
    <source>
        <dbReference type="EMBL" id="EEP76206.1"/>
    </source>
</evidence>
<dbReference type="Proteomes" id="UP000002058">
    <property type="component" value="Unassembled WGS sequence"/>
</dbReference>